<evidence type="ECO:0000256" key="5">
    <source>
        <dbReference type="ARBA" id="ARBA00023014"/>
    </source>
</evidence>
<organism evidence="7 8">
    <name type="scientific">Nocardioides panacisoli</name>
    <dbReference type="NCBI Taxonomy" id="627624"/>
    <lineage>
        <taxon>Bacteria</taxon>
        <taxon>Bacillati</taxon>
        <taxon>Actinomycetota</taxon>
        <taxon>Actinomycetes</taxon>
        <taxon>Propionibacteriales</taxon>
        <taxon>Nocardioidaceae</taxon>
        <taxon>Nocardioides</taxon>
    </lineage>
</organism>
<evidence type="ECO:0000313" key="7">
    <source>
        <dbReference type="EMBL" id="GAA3806630.1"/>
    </source>
</evidence>
<dbReference type="InterPro" id="IPR009010">
    <property type="entry name" value="Asp_de-COase-like_dom_sf"/>
</dbReference>
<protein>
    <submittedName>
        <fullName evidence="7">Molybdopterin-dependent oxidoreductase</fullName>
    </submittedName>
</protein>
<dbReference type="Pfam" id="PF01568">
    <property type="entry name" value="Molydop_binding"/>
    <property type="match status" value="1"/>
</dbReference>
<dbReference type="SUPFAM" id="SSF50692">
    <property type="entry name" value="ADC-like"/>
    <property type="match status" value="1"/>
</dbReference>
<keyword evidence="3" id="KW-0560">Oxidoreductase</keyword>
<dbReference type="InterPro" id="IPR006656">
    <property type="entry name" value="Mopterin_OxRdtase"/>
</dbReference>
<dbReference type="PANTHER" id="PTHR43105">
    <property type="entry name" value="RESPIRATORY NITRATE REDUCTASE"/>
    <property type="match status" value="1"/>
</dbReference>
<dbReference type="PANTHER" id="PTHR43105:SF9">
    <property type="entry name" value="NADPH-FE(3+) OXIDOREDUCTASE SUBUNIT ALPHA"/>
    <property type="match status" value="1"/>
</dbReference>
<feature type="domain" description="4Fe-4S Mo/W bis-MGD-type" evidence="6">
    <location>
        <begin position="1"/>
        <end position="57"/>
    </location>
</feature>
<evidence type="ECO:0000256" key="2">
    <source>
        <dbReference type="ARBA" id="ARBA00022723"/>
    </source>
</evidence>
<sequence>MTTATLTCPLCEATCGLRVTLDGDRVTGVRGNPDDVFSHGYICPKGASLGALHEDPDRLRTPMVKRDGRHEPATWDEAFAVIAERLPAVIAEHGADSVAAYLGNPSVHNLSTSLYARVLLKALGTKNVYSASSVDQLPKHFTAGYMFGHPLTIPVPDVDRTDYLLMLGANPLVSNGSLMTAPDIRGRLRGIQQRGGRIVVLDPRRTRTAEAADEHLAIRPGTDALFLFALVQVLFEEGLVTLGALDGLVEGMDRVEAWAKDFAPEGVEARTGIAADDVRRIARELAAADSAAVYGRMGTTTQEFGTLASWLVDVLNVLTGNLDRPGGAMFPLAAAGQANSAPGAGRPFRHDRWQSRVRGLPEVIGELPVAALAEEIRTPGAGQVRALITVCGNPCLSTPNAAALDAALDGLDFMVSVDVYLNETTRHADVILPGPSPLARPHYDIALYQLAVRNVANWSVAALDSDVPQEWRTLLRLAGVVAGQGPDVDITALDDMVAADLAGRAGVDLADVGGRVGPERLIDVLLRGGPYDVTLADLEASPDGVDLGSLAPRLPDVLSTPSGRIELAPEPIVQDVPRLVDSLAAATGDPGGMVLIGRRNLSSNNSWMHNITPLVRGENRCTAQIHPEDATRLGLLDGGTALIRSRTGEVKVPVEVTDVVRPGTVSVPHGWGHDLSGVRMAVAETHAGTNSNVLSDDLLLDAPSGNAVLNGLPVEVAPV</sequence>
<dbReference type="Gene3D" id="2.20.25.90">
    <property type="entry name" value="ADC-like domains"/>
    <property type="match status" value="1"/>
</dbReference>
<evidence type="ECO:0000256" key="4">
    <source>
        <dbReference type="ARBA" id="ARBA00023004"/>
    </source>
</evidence>
<dbReference type="EMBL" id="BAABAH010000002">
    <property type="protein sequence ID" value="GAA3806630.1"/>
    <property type="molecule type" value="Genomic_DNA"/>
</dbReference>
<dbReference type="Gene3D" id="3.40.228.10">
    <property type="entry name" value="Dimethylsulfoxide Reductase, domain 2"/>
    <property type="match status" value="1"/>
</dbReference>
<dbReference type="InterPro" id="IPR006657">
    <property type="entry name" value="MoPterin_dinucl-bd_dom"/>
</dbReference>
<keyword evidence="2" id="KW-0479">Metal-binding</keyword>
<dbReference type="SUPFAM" id="SSF53706">
    <property type="entry name" value="Formate dehydrogenase/DMSO reductase, domains 1-3"/>
    <property type="match status" value="1"/>
</dbReference>
<dbReference type="SMART" id="SM00926">
    <property type="entry name" value="Molybdop_Fe4S4"/>
    <property type="match status" value="1"/>
</dbReference>
<dbReference type="Gene3D" id="2.40.40.20">
    <property type="match status" value="1"/>
</dbReference>
<comment type="caution">
    <text evidence="7">The sequence shown here is derived from an EMBL/GenBank/DDBJ whole genome shotgun (WGS) entry which is preliminary data.</text>
</comment>
<dbReference type="Pfam" id="PF00384">
    <property type="entry name" value="Molybdopterin"/>
    <property type="match status" value="1"/>
</dbReference>
<dbReference type="PROSITE" id="PS51669">
    <property type="entry name" value="4FE4S_MOW_BIS_MGD"/>
    <property type="match status" value="1"/>
</dbReference>
<dbReference type="Gene3D" id="3.40.50.740">
    <property type="match status" value="1"/>
</dbReference>
<evidence type="ECO:0000313" key="8">
    <source>
        <dbReference type="Proteomes" id="UP001501821"/>
    </source>
</evidence>
<reference evidence="8" key="1">
    <citation type="journal article" date="2019" name="Int. J. Syst. Evol. Microbiol.">
        <title>The Global Catalogue of Microorganisms (GCM) 10K type strain sequencing project: providing services to taxonomists for standard genome sequencing and annotation.</title>
        <authorList>
            <consortium name="The Broad Institute Genomics Platform"/>
            <consortium name="The Broad Institute Genome Sequencing Center for Infectious Disease"/>
            <person name="Wu L."/>
            <person name="Ma J."/>
        </authorList>
    </citation>
    <scope>NUCLEOTIDE SEQUENCE [LARGE SCALE GENOMIC DNA]</scope>
    <source>
        <strain evidence="8">JCM 16953</strain>
    </source>
</reference>
<keyword evidence="1" id="KW-0004">4Fe-4S</keyword>
<proteinExistence type="predicted"/>
<keyword evidence="8" id="KW-1185">Reference proteome</keyword>
<keyword evidence="4" id="KW-0408">Iron</keyword>
<accession>A0ABP7HXE1</accession>
<dbReference type="Proteomes" id="UP001501821">
    <property type="component" value="Unassembled WGS sequence"/>
</dbReference>
<evidence type="ECO:0000256" key="1">
    <source>
        <dbReference type="ARBA" id="ARBA00022485"/>
    </source>
</evidence>
<name>A0ABP7HXE1_9ACTN</name>
<dbReference type="InterPro" id="IPR006963">
    <property type="entry name" value="Mopterin_OxRdtase_4Fe-4S_dom"/>
</dbReference>
<evidence type="ECO:0000259" key="6">
    <source>
        <dbReference type="PROSITE" id="PS51669"/>
    </source>
</evidence>
<evidence type="ECO:0000256" key="3">
    <source>
        <dbReference type="ARBA" id="ARBA00023002"/>
    </source>
</evidence>
<dbReference type="InterPro" id="IPR050123">
    <property type="entry name" value="Prok_molybdopt-oxidoreductase"/>
</dbReference>
<dbReference type="Pfam" id="PF04879">
    <property type="entry name" value="Molybdop_Fe4S4"/>
    <property type="match status" value="1"/>
</dbReference>
<keyword evidence="5" id="KW-0411">Iron-sulfur</keyword>
<gene>
    <name evidence="7" type="ORF">GCM10022242_07040</name>
</gene>
<dbReference type="RefSeq" id="WP_344772416.1">
    <property type="nucleotide sequence ID" value="NZ_BAABAH010000002.1"/>
</dbReference>